<name>A0A2U6X4I7_PAELC</name>
<feature type="region of interest" description="Disordered" evidence="3">
    <location>
        <begin position="26"/>
        <end position="140"/>
    </location>
</feature>
<evidence type="ECO:0000313" key="4">
    <source>
        <dbReference type="EMBL" id="ANR94300.1"/>
    </source>
</evidence>
<dbReference type="Pfam" id="PF00257">
    <property type="entry name" value="Dehydrin"/>
    <property type="match status" value="1"/>
</dbReference>
<evidence type="ECO:0000256" key="1">
    <source>
        <dbReference type="ARBA" id="ARBA00008403"/>
    </source>
</evidence>
<dbReference type="GO" id="GO:0005829">
    <property type="term" value="C:cytosol"/>
    <property type="evidence" value="ECO:0007669"/>
    <property type="project" value="TreeGrafter"/>
</dbReference>
<evidence type="ECO:0000256" key="3">
    <source>
        <dbReference type="SAM" id="MobiDB-lite"/>
    </source>
</evidence>
<organism evidence="4">
    <name type="scientific">Paeonia lactiflora</name>
    <name type="common">Chinese peony</name>
    <name type="synonym">Paeonia albiflora</name>
    <dbReference type="NCBI Taxonomy" id="35924"/>
    <lineage>
        <taxon>Eukaryota</taxon>
        <taxon>Viridiplantae</taxon>
        <taxon>Streptophyta</taxon>
        <taxon>Embryophyta</taxon>
        <taxon>Tracheophyta</taxon>
        <taxon>Spermatophyta</taxon>
        <taxon>Magnoliopsida</taxon>
        <taxon>eudicotyledons</taxon>
        <taxon>Gunneridae</taxon>
        <taxon>Pentapetalae</taxon>
        <taxon>Saxifragales</taxon>
        <taxon>Paeoniaceae</taxon>
        <taxon>Paeonia</taxon>
    </lineage>
</organism>
<accession>A0A2U6X4I7</accession>
<comment type="similarity">
    <text evidence="1 2">Belongs to the plant dehydrin family.</text>
</comment>
<dbReference type="AlphaFoldDB" id="A0A2U6X4I7"/>
<dbReference type="GO" id="GO:0009631">
    <property type="term" value="P:cold acclimation"/>
    <property type="evidence" value="ECO:0007669"/>
    <property type="project" value="TreeGrafter"/>
</dbReference>
<dbReference type="PANTHER" id="PTHR33346:SF2">
    <property type="entry name" value="DEHYDRIN ERD14"/>
    <property type="match status" value="1"/>
</dbReference>
<sequence length="260" mass="29477">MAEEHQKSNEYAEDVEVKDRGLFSFLGKKEEEKPQEEVMTAEFEKVSVSEPIKIEEPKEEEKKHTTLAEKLHRSNSSSSSSSSDEEVGEDGEKRKKKKGLKEKIKGKISGDKEEEKFEDSTDVPVEVYHKPTEHPPPAYEEPIIHHAPVAQPIRHEEAKPDHLVHHPAVEKYEEPSGPPVEPPVPEEKKGFLDKIKDKLPGHKKTEDATLSPPLTPPAAPVAEECDPKEKKGIFDKIKEKIPGYHPKTEEEKEKAEKEKE</sequence>
<dbReference type="InterPro" id="IPR000167">
    <property type="entry name" value="Dehydrin"/>
</dbReference>
<reference evidence="4" key="1">
    <citation type="submission" date="2016-07" db="EMBL/GenBank/DDBJ databases">
        <title>Cloning and Function Analysis of Dehydrins in Paeonia lactiflora.</title>
        <authorList>
            <person name="Chen Y."/>
        </authorList>
    </citation>
    <scope>NUCLEOTIDE SEQUENCE</scope>
</reference>
<dbReference type="PANTHER" id="PTHR33346">
    <property type="entry name" value="DEHYDRIN XERO 2-RELATED"/>
    <property type="match status" value="1"/>
</dbReference>
<dbReference type="GO" id="GO:0009414">
    <property type="term" value="P:response to water deprivation"/>
    <property type="evidence" value="ECO:0007669"/>
    <property type="project" value="TreeGrafter"/>
</dbReference>
<dbReference type="EMBL" id="KX524516">
    <property type="protein sequence ID" value="ANR94300.1"/>
    <property type="molecule type" value="mRNA"/>
</dbReference>
<proteinExistence type="evidence at transcript level"/>
<feature type="region of interest" description="Disordered" evidence="3">
    <location>
        <begin position="170"/>
        <end position="260"/>
    </location>
</feature>
<dbReference type="GO" id="GO:0009737">
    <property type="term" value="P:response to abscisic acid"/>
    <property type="evidence" value="ECO:0007669"/>
    <property type="project" value="TreeGrafter"/>
</dbReference>
<protein>
    <submittedName>
        <fullName evidence="4">SK3 dehydrin</fullName>
    </submittedName>
</protein>
<feature type="compositionally biased region" description="Basic and acidic residues" evidence="3">
    <location>
        <begin position="225"/>
        <end position="260"/>
    </location>
</feature>
<dbReference type="PROSITE" id="PS00315">
    <property type="entry name" value="DEHYDRIN_1"/>
    <property type="match status" value="1"/>
</dbReference>
<feature type="compositionally biased region" description="Basic and acidic residues" evidence="3">
    <location>
        <begin position="101"/>
        <end position="119"/>
    </location>
</feature>
<evidence type="ECO:0000256" key="2">
    <source>
        <dbReference type="RuleBase" id="RU003995"/>
    </source>
</evidence>
<dbReference type="InterPro" id="IPR030513">
    <property type="entry name" value="Dehydrin_CS"/>
</dbReference>
<dbReference type="PROSITE" id="PS00823">
    <property type="entry name" value="DEHYDRIN_2"/>
    <property type="match status" value="1"/>
</dbReference>
<dbReference type="GO" id="GO:0016020">
    <property type="term" value="C:membrane"/>
    <property type="evidence" value="ECO:0007669"/>
    <property type="project" value="TreeGrafter"/>
</dbReference>
<gene>
    <name evidence="4" type="primary">Dhn</name>
</gene>
<feature type="compositionally biased region" description="Basic and acidic residues" evidence="3">
    <location>
        <begin position="185"/>
        <end position="207"/>
    </location>
</feature>
<feature type="compositionally biased region" description="Basic and acidic residues" evidence="3">
    <location>
        <begin position="26"/>
        <end position="72"/>
    </location>
</feature>